<keyword evidence="2" id="KW-1185">Reference proteome</keyword>
<organism evidence="1 2">
    <name type="scientific">Arcicella aquatica</name>
    <dbReference type="NCBI Taxonomy" id="217141"/>
    <lineage>
        <taxon>Bacteria</taxon>
        <taxon>Pseudomonadati</taxon>
        <taxon>Bacteroidota</taxon>
        <taxon>Cytophagia</taxon>
        <taxon>Cytophagales</taxon>
        <taxon>Flectobacillaceae</taxon>
        <taxon>Arcicella</taxon>
    </lineage>
</organism>
<comment type="caution">
    <text evidence="1">The sequence shown here is derived from an EMBL/GenBank/DDBJ whole genome shotgun (WGS) entry which is preliminary data.</text>
</comment>
<protein>
    <submittedName>
        <fullName evidence="1">Uncharacterized protein</fullName>
    </submittedName>
</protein>
<evidence type="ECO:0000313" key="2">
    <source>
        <dbReference type="Proteomes" id="UP001304671"/>
    </source>
</evidence>
<reference evidence="1 2" key="1">
    <citation type="submission" date="2023-12" db="EMBL/GenBank/DDBJ databases">
        <title>Novel species of the genus Arcicella isolated from rivers.</title>
        <authorList>
            <person name="Lu H."/>
        </authorList>
    </citation>
    <scope>NUCLEOTIDE SEQUENCE [LARGE SCALE GENOMIC DNA]</scope>
    <source>
        <strain evidence="1 2">LMG 21963</strain>
    </source>
</reference>
<dbReference type="EMBL" id="JAYFUL010000018">
    <property type="protein sequence ID" value="MEA5258614.1"/>
    <property type="molecule type" value="Genomic_DNA"/>
</dbReference>
<accession>A0ABU5QP40</accession>
<name>A0ABU5QP40_9BACT</name>
<gene>
    <name evidence="1" type="ORF">VB264_12530</name>
</gene>
<dbReference type="RefSeq" id="WP_323249839.1">
    <property type="nucleotide sequence ID" value="NZ_JAYFUL010000018.1"/>
</dbReference>
<proteinExistence type="predicted"/>
<dbReference type="Proteomes" id="UP001304671">
    <property type="component" value="Unassembled WGS sequence"/>
</dbReference>
<evidence type="ECO:0000313" key="1">
    <source>
        <dbReference type="EMBL" id="MEA5258614.1"/>
    </source>
</evidence>
<sequence length="44" mass="5147">MVNLLWISPEIGQIAFQKSGKVGVLYPLFLWIEIEALWKQKMDI</sequence>